<gene>
    <name evidence="1" type="ORF">CBYS24578_00002053</name>
</gene>
<proteinExistence type="predicted"/>
<evidence type="ECO:0000313" key="1">
    <source>
        <dbReference type="EMBL" id="CAH0002501.1"/>
    </source>
</evidence>
<dbReference type="Proteomes" id="UP000754883">
    <property type="component" value="Unassembled WGS sequence"/>
</dbReference>
<organism evidence="1 2">
    <name type="scientific">Clonostachys byssicola</name>
    <dbReference type="NCBI Taxonomy" id="160290"/>
    <lineage>
        <taxon>Eukaryota</taxon>
        <taxon>Fungi</taxon>
        <taxon>Dikarya</taxon>
        <taxon>Ascomycota</taxon>
        <taxon>Pezizomycotina</taxon>
        <taxon>Sordariomycetes</taxon>
        <taxon>Hypocreomycetidae</taxon>
        <taxon>Hypocreales</taxon>
        <taxon>Bionectriaceae</taxon>
        <taxon>Clonostachys</taxon>
    </lineage>
</organism>
<comment type="caution">
    <text evidence="1">The sequence shown here is derived from an EMBL/GenBank/DDBJ whole genome shotgun (WGS) entry which is preliminary data.</text>
</comment>
<accession>A0A9N9UWJ2</accession>
<dbReference type="EMBL" id="CABFNO020001560">
    <property type="protein sequence ID" value="CAH0002501.1"/>
    <property type="molecule type" value="Genomic_DNA"/>
</dbReference>
<dbReference type="OrthoDB" id="3518210at2759"/>
<evidence type="ECO:0000313" key="2">
    <source>
        <dbReference type="Proteomes" id="UP000754883"/>
    </source>
</evidence>
<keyword evidence="2" id="KW-1185">Reference proteome</keyword>
<dbReference type="AlphaFoldDB" id="A0A9N9UWJ2"/>
<reference evidence="1" key="1">
    <citation type="submission" date="2021-10" db="EMBL/GenBank/DDBJ databases">
        <authorList>
            <person name="Piombo E."/>
        </authorList>
    </citation>
    <scope>NUCLEOTIDE SEQUENCE</scope>
</reference>
<name>A0A9N9UWJ2_9HYPO</name>
<protein>
    <submittedName>
        <fullName evidence="1">Uncharacterized protein</fullName>
    </submittedName>
</protein>
<sequence>MATLGFHDPGWHGELRTPVVDGKYIHPKSGELRDIKDDDSPGYYCGPPAVDIVIQNVAAKGTFRKAQAFPMEGLLSVIMGVVREKNLSLDSIMATSYTIRVILSHEMTDEQYKEVAMRMIYGISDEKE</sequence>